<keyword evidence="9" id="KW-1185">Reference proteome</keyword>
<comment type="similarity">
    <text evidence="1">Belongs to the cycloisomerase 2 family.</text>
</comment>
<keyword evidence="3 6" id="KW-0732">Signal</keyword>
<dbReference type="Gene3D" id="2.60.40.2030">
    <property type="match status" value="2"/>
</dbReference>
<protein>
    <submittedName>
        <fullName evidence="8">6-phosphogluconolactonase (Cycloisomerase 2 family)</fullName>
    </submittedName>
</protein>
<gene>
    <name evidence="8" type="ORF">C8D91_2455</name>
</gene>
<dbReference type="GO" id="GO:0016853">
    <property type="term" value="F:isomerase activity"/>
    <property type="evidence" value="ECO:0007669"/>
    <property type="project" value="UniProtKB-KW"/>
</dbReference>
<dbReference type="GO" id="GO:0016020">
    <property type="term" value="C:membrane"/>
    <property type="evidence" value="ECO:0007669"/>
    <property type="project" value="InterPro"/>
</dbReference>
<dbReference type="Pfam" id="PF10282">
    <property type="entry name" value="Lactonase"/>
    <property type="match status" value="2"/>
</dbReference>
<dbReference type="InterPro" id="IPR015943">
    <property type="entry name" value="WD40/YVTN_repeat-like_dom_sf"/>
</dbReference>
<evidence type="ECO:0000256" key="2">
    <source>
        <dbReference type="ARBA" id="ARBA00022526"/>
    </source>
</evidence>
<evidence type="ECO:0000256" key="4">
    <source>
        <dbReference type="ARBA" id="ARBA00022737"/>
    </source>
</evidence>
<dbReference type="PANTHER" id="PTHR30344">
    <property type="entry name" value="6-PHOSPHOGLUCONOLACTONASE-RELATED"/>
    <property type="match status" value="1"/>
</dbReference>
<organism evidence="8 9">
    <name type="scientific">Marinicella litoralis</name>
    <dbReference type="NCBI Taxonomy" id="644220"/>
    <lineage>
        <taxon>Bacteria</taxon>
        <taxon>Pseudomonadati</taxon>
        <taxon>Pseudomonadota</taxon>
        <taxon>Gammaproteobacteria</taxon>
        <taxon>Lysobacterales</taxon>
        <taxon>Marinicellaceae</taxon>
        <taxon>Marinicella</taxon>
    </lineage>
</organism>
<keyword evidence="5" id="KW-0106">Calcium</keyword>
<evidence type="ECO:0000256" key="1">
    <source>
        <dbReference type="ARBA" id="ARBA00005564"/>
    </source>
</evidence>
<name>A0A4R6XGK4_9GAMM</name>
<dbReference type="SMART" id="SM00237">
    <property type="entry name" value="Calx_beta"/>
    <property type="match status" value="2"/>
</dbReference>
<keyword evidence="2" id="KW-0119">Carbohydrate metabolism</keyword>
<dbReference type="SUPFAM" id="SSF141072">
    <property type="entry name" value="CalX-like"/>
    <property type="match status" value="2"/>
</dbReference>
<evidence type="ECO:0000256" key="3">
    <source>
        <dbReference type="ARBA" id="ARBA00022729"/>
    </source>
</evidence>
<dbReference type="GO" id="GO:0017057">
    <property type="term" value="F:6-phosphogluconolactonase activity"/>
    <property type="evidence" value="ECO:0007669"/>
    <property type="project" value="TreeGrafter"/>
</dbReference>
<dbReference type="RefSeq" id="WP_099019481.1">
    <property type="nucleotide sequence ID" value="NZ_NIHB01000003.1"/>
</dbReference>
<feature type="chain" id="PRO_5020532168" evidence="6">
    <location>
        <begin position="22"/>
        <end position="751"/>
    </location>
</feature>
<keyword evidence="2" id="KW-0313">Glucose metabolism</keyword>
<evidence type="ECO:0000313" key="9">
    <source>
        <dbReference type="Proteomes" id="UP000295724"/>
    </source>
</evidence>
<dbReference type="GO" id="GO:0006006">
    <property type="term" value="P:glucose metabolic process"/>
    <property type="evidence" value="ECO:0007669"/>
    <property type="project" value="UniProtKB-KW"/>
</dbReference>
<dbReference type="Pfam" id="PF03160">
    <property type="entry name" value="Calx-beta"/>
    <property type="match status" value="2"/>
</dbReference>
<dbReference type="Gene3D" id="2.130.10.10">
    <property type="entry name" value="YVTN repeat-like/Quinoprotein amine dehydrogenase"/>
    <property type="match status" value="2"/>
</dbReference>
<feature type="domain" description="Calx-beta" evidence="7">
    <location>
        <begin position="240"/>
        <end position="340"/>
    </location>
</feature>
<dbReference type="InterPro" id="IPR038081">
    <property type="entry name" value="CalX-like_sf"/>
</dbReference>
<sequence>MKNYMKVICLSLMLFMVPVDSEAKLSQPDYVLYGTATWFGGPLATESEVSIYLNNQLITVAKYSMGRDTNLNGLYALRVPMDNNDPRTFGKARPGDPASIFIDGNLVADVLIGDYGVAERLDIDPINLANGASVINISPGSVTEVDSGQVDLFMTITLSSVAESDVTVDWQNIDGTAIGGDSCDLDVDYLNSSGTALIPIGQSQTQISIPVCGDTLIELSETFDIVLSNAQNGIIQFDRGEATILDNDGQPELRGYDMVVFEPDSGVLNEAFEFKLSRAYDQEVRVNYQTVGGSAVANVDFVSSSGQIVIPVGETTAMVNIDFLADAIDEGLESMTLQLSNPVNTTLVYSELSAFILDANKEEQTTENGRVTSDDVPDLINPSDVQFSPNGEHVYVSTLSDGGSLLKFGFANGVLTHQETINSSTPGFESGFFGLIRDITLSADGRFMYAAASGDQALMSIQRDTNSGVLSLTQTIENRTPDDIGLDGVYGLTISPDGSHLYAVGSQSDSLLVFEINSTDGSLTHLETELQGVNDPSDQGPPVSFMDRPLDVVVSPDGMQVFVASDFSSSMSVFNRDLATGLLSFQESFKNAVSGISGLGGAKAVTVSNDNRQVYVLGRASDSIVRFDRSVNGVITFTTVFSQENDDFIGLDSPTALLGSHDDSRLYVLGFEDSSLVTFERNKISSDANFGELTFADIEQDDVRDIESMAGPVALDLDSTGRWLLVAAGVDNAIEIFNTHLYNLIFKDGFE</sequence>
<accession>A0A4R6XGK4</accession>
<reference evidence="8 9" key="1">
    <citation type="submission" date="2019-03" db="EMBL/GenBank/DDBJ databases">
        <title>Genomic Encyclopedia of Type Strains, Phase IV (KMG-IV): sequencing the most valuable type-strain genomes for metagenomic binning, comparative biology and taxonomic classification.</title>
        <authorList>
            <person name="Goeker M."/>
        </authorList>
    </citation>
    <scope>NUCLEOTIDE SEQUENCE [LARGE SCALE GENOMIC DNA]</scope>
    <source>
        <strain evidence="8 9">DSM 25488</strain>
    </source>
</reference>
<dbReference type="GO" id="GO:0007154">
    <property type="term" value="P:cell communication"/>
    <property type="evidence" value="ECO:0007669"/>
    <property type="project" value="InterPro"/>
</dbReference>
<dbReference type="InterPro" id="IPR050282">
    <property type="entry name" value="Cycloisomerase_2"/>
</dbReference>
<dbReference type="InterPro" id="IPR003644">
    <property type="entry name" value="Calx_beta"/>
</dbReference>
<comment type="caution">
    <text evidence="8">The sequence shown here is derived from an EMBL/GenBank/DDBJ whole genome shotgun (WGS) entry which is preliminary data.</text>
</comment>
<dbReference type="OrthoDB" id="9789219at2"/>
<dbReference type="PANTHER" id="PTHR30344:SF1">
    <property type="entry name" value="6-PHOSPHOGLUCONOLACTONASE"/>
    <property type="match status" value="1"/>
</dbReference>
<dbReference type="SUPFAM" id="SSF75011">
    <property type="entry name" value="3-carboxy-cis,cis-mucoante lactonizing enzyme"/>
    <property type="match status" value="1"/>
</dbReference>
<evidence type="ECO:0000256" key="5">
    <source>
        <dbReference type="ARBA" id="ARBA00022837"/>
    </source>
</evidence>
<feature type="domain" description="Calx-beta" evidence="7">
    <location>
        <begin position="123"/>
        <end position="228"/>
    </location>
</feature>
<evidence type="ECO:0000313" key="8">
    <source>
        <dbReference type="EMBL" id="TDR18535.1"/>
    </source>
</evidence>
<keyword evidence="4" id="KW-0677">Repeat</keyword>
<dbReference type="InterPro" id="IPR019405">
    <property type="entry name" value="Lactonase_7-beta_prop"/>
</dbReference>
<dbReference type="AlphaFoldDB" id="A0A4R6XGK4"/>
<feature type="signal peptide" evidence="6">
    <location>
        <begin position="1"/>
        <end position="21"/>
    </location>
</feature>
<dbReference type="Proteomes" id="UP000295724">
    <property type="component" value="Unassembled WGS sequence"/>
</dbReference>
<dbReference type="EMBL" id="SNZB01000005">
    <property type="protein sequence ID" value="TDR18535.1"/>
    <property type="molecule type" value="Genomic_DNA"/>
</dbReference>
<evidence type="ECO:0000256" key="6">
    <source>
        <dbReference type="SAM" id="SignalP"/>
    </source>
</evidence>
<evidence type="ECO:0000259" key="7">
    <source>
        <dbReference type="SMART" id="SM00237"/>
    </source>
</evidence>
<keyword evidence="8" id="KW-0413">Isomerase</keyword>
<proteinExistence type="inferred from homology"/>